<keyword evidence="9 15" id="KW-0227">DNA damage</keyword>
<comment type="subunit">
    <text evidence="15">Monomer.</text>
</comment>
<keyword evidence="7 15" id="KW-0235">DNA replication</keyword>
<dbReference type="InterPro" id="IPR043128">
    <property type="entry name" value="Rev_trsase/Diguanyl_cyclase"/>
</dbReference>
<dbReference type="InterPro" id="IPR053848">
    <property type="entry name" value="IMS_HHH_1"/>
</dbReference>
<comment type="cofactor">
    <cofactor evidence="15">
        <name>Mg(2+)</name>
        <dbReference type="ChEBI" id="CHEBI:18420"/>
    </cofactor>
    <text evidence="15">Binds 2 magnesium ions per subunit.</text>
</comment>
<feature type="binding site" evidence="15">
    <location>
        <position position="11"/>
    </location>
    <ligand>
        <name>Mg(2+)</name>
        <dbReference type="ChEBI" id="CHEBI:18420"/>
    </ligand>
</feature>
<dbReference type="PANTHER" id="PTHR11076">
    <property type="entry name" value="DNA REPAIR POLYMERASE UMUC / TRANSFERASE FAMILY MEMBER"/>
    <property type="match status" value="1"/>
</dbReference>
<feature type="active site" evidence="15">
    <location>
        <position position="106"/>
    </location>
</feature>
<keyword evidence="11 15" id="KW-0239">DNA-directed DNA polymerase</keyword>
<dbReference type="RefSeq" id="WP_345252911.1">
    <property type="nucleotide sequence ID" value="NZ_BAABGY010000001.1"/>
</dbReference>
<evidence type="ECO:0000256" key="2">
    <source>
        <dbReference type="ARBA" id="ARBA00010945"/>
    </source>
</evidence>
<comment type="subcellular location">
    <subcellularLocation>
        <location evidence="1 15">Cytoplasm</location>
    </subcellularLocation>
</comment>
<keyword evidence="4 15" id="KW-0963">Cytoplasm</keyword>
<dbReference type="InterPro" id="IPR001126">
    <property type="entry name" value="UmuC"/>
</dbReference>
<comment type="catalytic activity">
    <reaction evidence="14 15">
        <text>DNA(n) + a 2'-deoxyribonucleoside 5'-triphosphate = DNA(n+1) + diphosphate</text>
        <dbReference type="Rhea" id="RHEA:22508"/>
        <dbReference type="Rhea" id="RHEA-COMP:17339"/>
        <dbReference type="Rhea" id="RHEA-COMP:17340"/>
        <dbReference type="ChEBI" id="CHEBI:33019"/>
        <dbReference type="ChEBI" id="CHEBI:61560"/>
        <dbReference type="ChEBI" id="CHEBI:173112"/>
        <dbReference type="EC" id="2.7.7.7"/>
    </reaction>
</comment>
<evidence type="ECO:0000256" key="7">
    <source>
        <dbReference type="ARBA" id="ARBA00022705"/>
    </source>
</evidence>
<dbReference type="InterPro" id="IPR022880">
    <property type="entry name" value="DNApol_IV"/>
</dbReference>
<evidence type="ECO:0000256" key="12">
    <source>
        <dbReference type="ARBA" id="ARBA00023125"/>
    </source>
</evidence>
<accession>A0ABP8G7Q6</accession>
<comment type="similarity">
    <text evidence="2 15">Belongs to the DNA polymerase type-Y family.</text>
</comment>
<keyword evidence="13 15" id="KW-0234">DNA repair</keyword>
<keyword evidence="6 15" id="KW-0548">Nucleotidyltransferase</keyword>
<name>A0ABP8G7Q6_9BACT</name>
<dbReference type="Gene3D" id="3.30.70.270">
    <property type="match status" value="1"/>
</dbReference>
<dbReference type="InterPro" id="IPR050116">
    <property type="entry name" value="DNA_polymerase-Y"/>
</dbReference>
<keyword evidence="10 15" id="KW-0460">Magnesium</keyword>
<comment type="function">
    <text evidence="15">Poorly processive, error-prone DNA polymerase involved in untargeted mutagenesis. Copies undamaged DNA at stalled replication forks, which arise in vivo from mismatched or misaligned primer ends. These misaligned primers can be extended by PolIV. Exhibits no 3'-5' exonuclease (proofreading) activity. May be involved in translesional synthesis, in conjunction with the beta clamp from PolIII.</text>
</comment>
<dbReference type="HAMAP" id="MF_01113">
    <property type="entry name" value="DNApol_IV"/>
    <property type="match status" value="1"/>
</dbReference>
<evidence type="ECO:0000259" key="16">
    <source>
        <dbReference type="PROSITE" id="PS50173"/>
    </source>
</evidence>
<gene>
    <name evidence="17" type="primary">dinB_1</name>
    <name evidence="15" type="synonym">dinB</name>
    <name evidence="17" type="ORF">GCM10023184_03610</name>
</gene>
<proteinExistence type="inferred from homology"/>
<evidence type="ECO:0000256" key="1">
    <source>
        <dbReference type="ARBA" id="ARBA00004496"/>
    </source>
</evidence>
<keyword evidence="12 15" id="KW-0238">DNA-binding</keyword>
<evidence type="ECO:0000256" key="13">
    <source>
        <dbReference type="ARBA" id="ARBA00023204"/>
    </source>
</evidence>
<dbReference type="Gene3D" id="3.40.1170.60">
    <property type="match status" value="1"/>
</dbReference>
<dbReference type="InterPro" id="IPR036775">
    <property type="entry name" value="DNA_pol_Y-fam_lit_finger_sf"/>
</dbReference>
<dbReference type="Gene3D" id="3.30.1490.100">
    <property type="entry name" value="DNA polymerase, Y-family, little finger domain"/>
    <property type="match status" value="1"/>
</dbReference>
<dbReference type="SUPFAM" id="SSF100879">
    <property type="entry name" value="Lesion bypass DNA polymerase (Y-family), little finger domain"/>
    <property type="match status" value="1"/>
</dbReference>
<feature type="domain" description="UmuC" evidence="16">
    <location>
        <begin position="7"/>
        <end position="186"/>
    </location>
</feature>
<evidence type="ECO:0000256" key="9">
    <source>
        <dbReference type="ARBA" id="ARBA00022763"/>
    </source>
</evidence>
<evidence type="ECO:0000313" key="17">
    <source>
        <dbReference type="EMBL" id="GAA4319028.1"/>
    </source>
</evidence>
<dbReference type="Proteomes" id="UP001501725">
    <property type="component" value="Unassembled WGS sequence"/>
</dbReference>
<dbReference type="EC" id="2.7.7.7" evidence="15"/>
<comment type="caution">
    <text evidence="17">The sequence shown here is derived from an EMBL/GenBank/DDBJ whole genome shotgun (WGS) entry which is preliminary data.</text>
</comment>
<feature type="binding site" evidence="15">
    <location>
        <position position="105"/>
    </location>
    <ligand>
        <name>Mg(2+)</name>
        <dbReference type="ChEBI" id="CHEBI:18420"/>
    </ligand>
</feature>
<dbReference type="Pfam" id="PF11799">
    <property type="entry name" value="IMS_C"/>
    <property type="match status" value="1"/>
</dbReference>
<evidence type="ECO:0000256" key="4">
    <source>
        <dbReference type="ARBA" id="ARBA00022490"/>
    </source>
</evidence>
<keyword evidence="3 15" id="KW-0515">Mutator protein</keyword>
<evidence type="ECO:0000256" key="14">
    <source>
        <dbReference type="ARBA" id="ARBA00049244"/>
    </source>
</evidence>
<dbReference type="InterPro" id="IPR017961">
    <property type="entry name" value="DNA_pol_Y-fam_little_finger"/>
</dbReference>
<dbReference type="SUPFAM" id="SSF56672">
    <property type="entry name" value="DNA/RNA polymerases"/>
    <property type="match status" value="1"/>
</dbReference>
<evidence type="ECO:0000256" key="5">
    <source>
        <dbReference type="ARBA" id="ARBA00022679"/>
    </source>
</evidence>
<evidence type="ECO:0000256" key="15">
    <source>
        <dbReference type="HAMAP-Rule" id="MF_01113"/>
    </source>
</evidence>
<evidence type="ECO:0000256" key="11">
    <source>
        <dbReference type="ARBA" id="ARBA00022932"/>
    </source>
</evidence>
<sequence>MFSPRHIAHFDLDAFFVSVELLKRPELRGKPLIVGGDGQRGIVAACSYEARKFGIQSAMPSMTAKKLCPEAIFISGSHGEYSKYSRIVTGIIADTVPLYEKASIDEFYVDLTGMDKFFGVSQYTRELRTKITRETGLPISYGLSSNKLVSKMATNEAKPNGYLEVPHGRETAFLWPLTVDKIPGVGGATQQQLYGLGIRTIEQLAHTPVAQLEAYFGKWGRKLHDKAHGISDSPVEAYSEQKSLSHETTFDADSADPEFLHRALVKLTEENAYDLRQEGKLTGCVTIKLRYSDFTTVSRQEVIDYTALDPALIGRVKDLFGKLWKKGEKVRLLGVRFSHLIPMTLQMDLFDDTAEKLELFKAVDDIKNKFGTSLVQKATTLKRKDP</sequence>
<dbReference type="PROSITE" id="PS50173">
    <property type="entry name" value="UMUC"/>
    <property type="match status" value="1"/>
</dbReference>
<evidence type="ECO:0000256" key="3">
    <source>
        <dbReference type="ARBA" id="ARBA00022457"/>
    </source>
</evidence>
<keyword evidence="5 15" id="KW-0808">Transferase</keyword>
<dbReference type="Pfam" id="PF00817">
    <property type="entry name" value="IMS"/>
    <property type="match status" value="1"/>
</dbReference>
<protein>
    <recommendedName>
        <fullName evidence="15">DNA polymerase IV</fullName>
        <shortName evidence="15">Pol IV</shortName>
        <ecNumber evidence="15">2.7.7.7</ecNumber>
    </recommendedName>
</protein>
<evidence type="ECO:0000256" key="8">
    <source>
        <dbReference type="ARBA" id="ARBA00022723"/>
    </source>
</evidence>
<dbReference type="Gene3D" id="1.10.150.20">
    <property type="entry name" value="5' to 3' exonuclease, C-terminal subdomain"/>
    <property type="match status" value="1"/>
</dbReference>
<dbReference type="Pfam" id="PF21999">
    <property type="entry name" value="IMS_HHH_1"/>
    <property type="match status" value="1"/>
</dbReference>
<keyword evidence="8 15" id="KW-0479">Metal-binding</keyword>
<dbReference type="CDD" id="cd03586">
    <property type="entry name" value="PolY_Pol_IV_kappa"/>
    <property type="match status" value="1"/>
</dbReference>
<organism evidence="17 18">
    <name type="scientific">Flaviaesturariibacter amylovorans</name>
    <dbReference type="NCBI Taxonomy" id="1084520"/>
    <lineage>
        <taxon>Bacteria</taxon>
        <taxon>Pseudomonadati</taxon>
        <taxon>Bacteroidota</taxon>
        <taxon>Chitinophagia</taxon>
        <taxon>Chitinophagales</taxon>
        <taxon>Chitinophagaceae</taxon>
        <taxon>Flaviaestuariibacter</taxon>
    </lineage>
</organism>
<dbReference type="NCBIfam" id="NF002677">
    <property type="entry name" value="PRK02406.1"/>
    <property type="match status" value="1"/>
</dbReference>
<dbReference type="PANTHER" id="PTHR11076:SF33">
    <property type="entry name" value="DNA POLYMERASE KAPPA"/>
    <property type="match status" value="1"/>
</dbReference>
<evidence type="ECO:0000256" key="10">
    <source>
        <dbReference type="ARBA" id="ARBA00022842"/>
    </source>
</evidence>
<dbReference type="InterPro" id="IPR043502">
    <property type="entry name" value="DNA/RNA_pol_sf"/>
</dbReference>
<evidence type="ECO:0000313" key="18">
    <source>
        <dbReference type="Proteomes" id="UP001501725"/>
    </source>
</evidence>
<reference evidence="18" key="1">
    <citation type="journal article" date="2019" name="Int. J. Syst. Evol. Microbiol.">
        <title>The Global Catalogue of Microorganisms (GCM) 10K type strain sequencing project: providing services to taxonomists for standard genome sequencing and annotation.</title>
        <authorList>
            <consortium name="The Broad Institute Genomics Platform"/>
            <consortium name="The Broad Institute Genome Sequencing Center for Infectious Disease"/>
            <person name="Wu L."/>
            <person name="Ma J."/>
        </authorList>
    </citation>
    <scope>NUCLEOTIDE SEQUENCE [LARGE SCALE GENOMIC DNA]</scope>
    <source>
        <strain evidence="18">JCM 17919</strain>
    </source>
</reference>
<feature type="site" description="Substrate discrimination" evidence="15">
    <location>
        <position position="16"/>
    </location>
</feature>
<evidence type="ECO:0000256" key="6">
    <source>
        <dbReference type="ARBA" id="ARBA00022695"/>
    </source>
</evidence>
<dbReference type="EMBL" id="BAABGY010000001">
    <property type="protein sequence ID" value="GAA4319028.1"/>
    <property type="molecule type" value="Genomic_DNA"/>
</dbReference>
<keyword evidence="18" id="KW-1185">Reference proteome</keyword>